<dbReference type="InterPro" id="IPR029058">
    <property type="entry name" value="AB_hydrolase_fold"/>
</dbReference>
<dbReference type="Pfam" id="PF00135">
    <property type="entry name" value="COesterase"/>
    <property type="match status" value="1"/>
</dbReference>
<dbReference type="Proteomes" id="UP000281553">
    <property type="component" value="Unassembled WGS sequence"/>
</dbReference>
<dbReference type="SUPFAM" id="SSF53474">
    <property type="entry name" value="alpha/beta-Hydrolases"/>
    <property type="match status" value="1"/>
</dbReference>
<sequence>MFAVVTQSVLLSVTFHLICCKNPEEQAKVEINEHYTVYGNKYEPSNATEVKTEVREYLGIPFAKPPLGDLRFAPPQPLDEIKGTL</sequence>
<evidence type="ECO:0000259" key="2">
    <source>
        <dbReference type="Pfam" id="PF00135"/>
    </source>
</evidence>
<dbReference type="AlphaFoldDB" id="A0A3P7NG13"/>
<dbReference type="InterPro" id="IPR002018">
    <property type="entry name" value="CarbesteraseB"/>
</dbReference>
<dbReference type="Gene3D" id="3.40.50.1820">
    <property type="entry name" value="alpha/beta hydrolase"/>
    <property type="match status" value="1"/>
</dbReference>
<evidence type="ECO:0000256" key="1">
    <source>
        <dbReference type="SAM" id="SignalP"/>
    </source>
</evidence>
<accession>A0A3P7NG13</accession>
<feature type="domain" description="Carboxylesterase type B" evidence="2">
    <location>
        <begin position="36"/>
        <end position="83"/>
    </location>
</feature>
<evidence type="ECO:0000313" key="4">
    <source>
        <dbReference type="Proteomes" id="UP000281553"/>
    </source>
</evidence>
<gene>
    <name evidence="3" type="ORF">DILT_LOCUS16925</name>
</gene>
<protein>
    <recommendedName>
        <fullName evidence="2">Carboxylesterase type B domain-containing protein</fullName>
    </recommendedName>
</protein>
<dbReference type="OrthoDB" id="6160499at2759"/>
<proteinExistence type="predicted"/>
<reference evidence="3 4" key="1">
    <citation type="submission" date="2018-11" db="EMBL/GenBank/DDBJ databases">
        <authorList>
            <consortium name="Pathogen Informatics"/>
        </authorList>
    </citation>
    <scope>NUCLEOTIDE SEQUENCE [LARGE SCALE GENOMIC DNA]</scope>
</reference>
<feature type="signal peptide" evidence="1">
    <location>
        <begin position="1"/>
        <end position="20"/>
    </location>
</feature>
<organism evidence="3 4">
    <name type="scientific">Dibothriocephalus latus</name>
    <name type="common">Fish tapeworm</name>
    <name type="synonym">Diphyllobothrium latum</name>
    <dbReference type="NCBI Taxonomy" id="60516"/>
    <lineage>
        <taxon>Eukaryota</taxon>
        <taxon>Metazoa</taxon>
        <taxon>Spiralia</taxon>
        <taxon>Lophotrochozoa</taxon>
        <taxon>Platyhelminthes</taxon>
        <taxon>Cestoda</taxon>
        <taxon>Eucestoda</taxon>
        <taxon>Diphyllobothriidea</taxon>
        <taxon>Diphyllobothriidae</taxon>
        <taxon>Dibothriocephalus</taxon>
    </lineage>
</organism>
<evidence type="ECO:0000313" key="3">
    <source>
        <dbReference type="EMBL" id="VDN36033.1"/>
    </source>
</evidence>
<feature type="chain" id="PRO_5018177119" description="Carboxylesterase type B domain-containing protein" evidence="1">
    <location>
        <begin position="21"/>
        <end position="85"/>
    </location>
</feature>
<keyword evidence="4" id="KW-1185">Reference proteome</keyword>
<name>A0A3P7NG13_DIBLA</name>
<keyword evidence="1" id="KW-0732">Signal</keyword>
<dbReference type="EMBL" id="UYRU01088137">
    <property type="protein sequence ID" value="VDN36033.1"/>
    <property type="molecule type" value="Genomic_DNA"/>
</dbReference>